<evidence type="ECO:0000256" key="1">
    <source>
        <dbReference type="ARBA" id="ARBA00006738"/>
    </source>
</evidence>
<protein>
    <recommendedName>
        <fullName evidence="2">UPF0102 protein JN12_00328</fullName>
    </recommendedName>
</protein>
<dbReference type="PANTHER" id="PTHR34039:SF1">
    <property type="entry name" value="UPF0102 PROTEIN YRAN"/>
    <property type="match status" value="1"/>
</dbReference>
<comment type="caution">
    <text evidence="3">The sequence shown here is derived from an EMBL/GenBank/DDBJ whole genome shotgun (WGS) entry which is preliminary data.</text>
</comment>
<organism evidence="3 4">
    <name type="scientific">Geobacter argillaceus</name>
    <dbReference type="NCBI Taxonomy" id="345631"/>
    <lineage>
        <taxon>Bacteria</taxon>
        <taxon>Pseudomonadati</taxon>
        <taxon>Thermodesulfobacteriota</taxon>
        <taxon>Desulfuromonadia</taxon>
        <taxon>Geobacterales</taxon>
        <taxon>Geobacteraceae</taxon>
        <taxon>Geobacter</taxon>
    </lineage>
</organism>
<accession>A0A562WR94</accession>
<dbReference type="HAMAP" id="MF_00048">
    <property type="entry name" value="UPF0102"/>
    <property type="match status" value="1"/>
</dbReference>
<dbReference type="OrthoDB" id="9794876at2"/>
<dbReference type="Pfam" id="PF02021">
    <property type="entry name" value="UPF0102"/>
    <property type="match status" value="1"/>
</dbReference>
<dbReference type="CDD" id="cd20736">
    <property type="entry name" value="PoNe_Nuclease"/>
    <property type="match status" value="1"/>
</dbReference>
<keyword evidence="3" id="KW-0255">Endonuclease</keyword>
<sequence length="129" mass="14333">MTGEEKPVGNNQSVGAQGEELAANFLRKAGYRIVERNFRCKGGEADIVARDGKTLVFVEVKTRRSMTYGPPQLAVTSFKQRQISKAALTWLAKNRQQDAPARFDVIAVMLLANGTHRIEHIPNAFDLAY</sequence>
<dbReference type="InterPro" id="IPR011856">
    <property type="entry name" value="tRNA_endonuc-like_dom_sf"/>
</dbReference>
<name>A0A562WR94_9BACT</name>
<dbReference type="PANTHER" id="PTHR34039">
    <property type="entry name" value="UPF0102 PROTEIN YRAN"/>
    <property type="match status" value="1"/>
</dbReference>
<dbReference type="NCBIfam" id="TIGR00252">
    <property type="entry name" value="YraN family protein"/>
    <property type="match status" value="1"/>
</dbReference>
<dbReference type="GO" id="GO:0004519">
    <property type="term" value="F:endonuclease activity"/>
    <property type="evidence" value="ECO:0007669"/>
    <property type="project" value="UniProtKB-KW"/>
</dbReference>
<dbReference type="NCBIfam" id="NF011268">
    <property type="entry name" value="PRK14675.1"/>
    <property type="match status" value="1"/>
</dbReference>
<keyword evidence="3" id="KW-0540">Nuclease</keyword>
<dbReference type="NCBIfam" id="NF009150">
    <property type="entry name" value="PRK12497.1-3"/>
    <property type="match status" value="1"/>
</dbReference>
<dbReference type="GO" id="GO:0003676">
    <property type="term" value="F:nucleic acid binding"/>
    <property type="evidence" value="ECO:0007669"/>
    <property type="project" value="InterPro"/>
</dbReference>
<dbReference type="Gene3D" id="3.40.1350.10">
    <property type="match status" value="1"/>
</dbReference>
<keyword evidence="3" id="KW-0378">Hydrolase</keyword>
<dbReference type="Proteomes" id="UP000319449">
    <property type="component" value="Unassembled WGS sequence"/>
</dbReference>
<evidence type="ECO:0000256" key="2">
    <source>
        <dbReference type="HAMAP-Rule" id="MF_00048"/>
    </source>
</evidence>
<reference evidence="3 4" key="1">
    <citation type="submission" date="2019-07" db="EMBL/GenBank/DDBJ databases">
        <title>Genomic Encyclopedia of Archaeal and Bacterial Type Strains, Phase II (KMG-II): from individual species to whole genera.</title>
        <authorList>
            <person name="Goeker M."/>
        </authorList>
    </citation>
    <scope>NUCLEOTIDE SEQUENCE [LARGE SCALE GENOMIC DNA]</scope>
    <source>
        <strain evidence="3 4">ATCC BAA-1139</strain>
    </source>
</reference>
<keyword evidence="4" id="KW-1185">Reference proteome</keyword>
<dbReference type="NCBIfam" id="NF009154">
    <property type="entry name" value="PRK12497.3-3"/>
    <property type="match status" value="1"/>
</dbReference>
<dbReference type="InterPro" id="IPR003509">
    <property type="entry name" value="UPF0102_YraN-like"/>
</dbReference>
<proteinExistence type="inferred from homology"/>
<dbReference type="InterPro" id="IPR011335">
    <property type="entry name" value="Restrct_endonuc-II-like"/>
</dbReference>
<evidence type="ECO:0000313" key="3">
    <source>
        <dbReference type="EMBL" id="TWJ32918.1"/>
    </source>
</evidence>
<comment type="similarity">
    <text evidence="1 2">Belongs to the UPF0102 family.</text>
</comment>
<evidence type="ECO:0000313" key="4">
    <source>
        <dbReference type="Proteomes" id="UP000319449"/>
    </source>
</evidence>
<dbReference type="AlphaFoldDB" id="A0A562WR94"/>
<dbReference type="EMBL" id="VLLN01000002">
    <property type="protein sequence ID" value="TWJ32918.1"/>
    <property type="molecule type" value="Genomic_DNA"/>
</dbReference>
<gene>
    <name evidence="3" type="ORF">JN12_00328</name>
</gene>
<dbReference type="SUPFAM" id="SSF52980">
    <property type="entry name" value="Restriction endonuclease-like"/>
    <property type="match status" value="1"/>
</dbReference>
<dbReference type="RefSeq" id="WP_145017440.1">
    <property type="nucleotide sequence ID" value="NZ_VLLN01000002.1"/>
</dbReference>